<gene>
    <name evidence="3" type="ordered locus">Varpa_3080</name>
</gene>
<dbReference type="Pfam" id="PF04432">
    <property type="entry name" value="FrhB_FdhB_C"/>
    <property type="match status" value="1"/>
</dbReference>
<evidence type="ECO:0000313" key="3">
    <source>
        <dbReference type="EMBL" id="ADU37267.1"/>
    </source>
</evidence>
<accession>E6V806</accession>
<reference evidence="4" key="1">
    <citation type="submission" date="2010-12" db="EMBL/GenBank/DDBJ databases">
        <title>Complete sequence of Variovorax paradoxus EPS.</title>
        <authorList>
            <consortium name="US DOE Joint Genome Institute"/>
            <person name="Lucas S."/>
            <person name="Copeland A."/>
            <person name="Lapidus A."/>
            <person name="Cheng J.-F."/>
            <person name="Goodwin L."/>
            <person name="Pitluck S."/>
            <person name="Teshima H."/>
            <person name="Detter J.C."/>
            <person name="Han C."/>
            <person name="Tapia R."/>
            <person name="Land M."/>
            <person name="Hauser L."/>
            <person name="Kyrpides N."/>
            <person name="Ivanova N."/>
            <person name="Ovchinnikova G."/>
            <person name="Orwin P."/>
            <person name="Han J.-I.G."/>
            <person name="Woyke T."/>
        </authorList>
    </citation>
    <scope>NUCLEOTIDE SEQUENCE [LARGE SCALE GENOMIC DNA]</scope>
    <source>
        <strain evidence="4">EPS</strain>
    </source>
</reference>
<dbReference type="AlphaFoldDB" id="E6V806"/>
<dbReference type="GO" id="GO:0052592">
    <property type="term" value="F:oxidoreductase activity, acting on CH or CH2 groups, with an iron-sulfur protein as acceptor"/>
    <property type="evidence" value="ECO:0007669"/>
    <property type="project" value="TreeGrafter"/>
</dbReference>
<dbReference type="Pfam" id="PF04422">
    <property type="entry name" value="FrhB_FdhB_N"/>
    <property type="match status" value="1"/>
</dbReference>
<dbReference type="RefSeq" id="WP_013541495.1">
    <property type="nucleotide sequence ID" value="NC_014931.1"/>
</dbReference>
<evidence type="ECO:0000313" key="4">
    <source>
        <dbReference type="Proteomes" id="UP000008917"/>
    </source>
</evidence>
<dbReference type="PANTHER" id="PTHR31332:SF0">
    <property type="entry name" value="7-HYDROXYMETHYL CHLOROPHYLL A REDUCTASE, CHLOROPLASTIC"/>
    <property type="match status" value="1"/>
</dbReference>
<organism evidence="3 4">
    <name type="scientific">Variovorax paradoxus (strain EPS)</name>
    <dbReference type="NCBI Taxonomy" id="595537"/>
    <lineage>
        <taxon>Bacteria</taxon>
        <taxon>Pseudomonadati</taxon>
        <taxon>Pseudomonadota</taxon>
        <taxon>Betaproteobacteria</taxon>
        <taxon>Burkholderiales</taxon>
        <taxon>Comamonadaceae</taxon>
        <taxon>Variovorax</taxon>
    </lineage>
</organism>
<feature type="domain" description="Coenzyme F420 hydrogenase/dehydrogenase beta subunit C-terminal" evidence="2">
    <location>
        <begin position="188"/>
        <end position="356"/>
    </location>
</feature>
<sequence length="470" mass="51964">MPERRLEHANPAGPDAIVRAGLCIGCGSCVAQGRLDAHRVDMALDRYGELRPRGSPAWLREGPAPFARTCPFSPVAANESQLADDLFADTAHADGEVGRFRAAYVGHVAEPGFRERGSSGGMVSWTAGELLRTGAVDAVAHVAPADGERLFRYRLSRTPDELAAGAKSRYYPVEMSEVLETIRREPGRYAVVGVPCFVKAVQLLRREDPVMRERIVATLGLFCGHMKSTRLIESFALQMAVPMAEVRGVDFRLKNAQRPANWYTAHFELRDGRTVQRDWFHLAEGDWGSGFFQNEACNFCDDVVSETADIAFGDAWVEPYTSDGRGTNVVIVRSARMQAMVARAIDEGRLALAPVDAAFVARTQAAGLRHRREGLAYRLSWQRARAGSVRPVKRVQADTGIAWQRKLVYRTRAAISTWSRRLFAVSRAARAPWLYLGWARAALTLYHALAYSRGKLGAWFARIARTAGST</sequence>
<evidence type="ECO:0000259" key="1">
    <source>
        <dbReference type="Pfam" id="PF04422"/>
    </source>
</evidence>
<dbReference type="Proteomes" id="UP000008917">
    <property type="component" value="Chromosome"/>
</dbReference>
<dbReference type="eggNOG" id="COG1035">
    <property type="taxonomic scope" value="Bacteria"/>
</dbReference>
<dbReference type="InterPro" id="IPR007525">
    <property type="entry name" value="FrhB_FdhB_C"/>
</dbReference>
<dbReference type="KEGG" id="vpe:Varpa_3080"/>
<dbReference type="InterPro" id="IPR045220">
    <property type="entry name" value="FRHB/FDHB/HCAR-like"/>
</dbReference>
<dbReference type="STRING" id="595537.Varpa_3080"/>
<dbReference type="PANTHER" id="PTHR31332">
    <property type="entry name" value="7-HYDROXYMETHYL CHLOROPHYLL A REDUCTASE, CHLOROPLASTIC"/>
    <property type="match status" value="1"/>
</dbReference>
<reference evidence="3 4" key="2">
    <citation type="journal article" date="2013" name="Genome Announc.">
        <title>Genome of the Root-Associated Plant Growth-Promoting Bacterium Variovorax paradoxus Strain EPS.</title>
        <authorList>
            <person name="Han J.I."/>
            <person name="Spain J.C."/>
            <person name="Leadbetter J.R."/>
            <person name="Ovchinnikova G."/>
            <person name="Goodwin L.A."/>
            <person name="Han C.S."/>
            <person name="Woyke T."/>
            <person name="Davenport K.W."/>
            <person name="Orwin P.M."/>
        </authorList>
    </citation>
    <scope>NUCLEOTIDE SEQUENCE [LARGE SCALE GENOMIC DNA]</scope>
    <source>
        <strain evidence="3 4">EPS</strain>
    </source>
</reference>
<feature type="domain" description="Coenzyme F420 hydrogenase/dehydrogenase beta subunit N-terminal" evidence="1">
    <location>
        <begin position="104"/>
        <end position="180"/>
    </location>
</feature>
<evidence type="ECO:0000259" key="2">
    <source>
        <dbReference type="Pfam" id="PF04432"/>
    </source>
</evidence>
<dbReference type="InterPro" id="IPR007516">
    <property type="entry name" value="Co_F420_Hydgase/DH_bsu_N"/>
</dbReference>
<protein>
    <submittedName>
        <fullName evidence="3">Coenzyme F420 hydrogenase/dehydrogenase beta subunit domain protein</fullName>
    </submittedName>
</protein>
<dbReference type="HOGENOM" id="CLU_037958_3_0_4"/>
<name>E6V806_VARPE</name>
<proteinExistence type="predicted"/>
<dbReference type="EMBL" id="CP002417">
    <property type="protein sequence ID" value="ADU37267.1"/>
    <property type="molecule type" value="Genomic_DNA"/>
</dbReference>